<reference evidence="1" key="1">
    <citation type="journal article" date="2022" name="G3 (Bethesda)">
        <title>High quality genome of the basidiomycete yeast Dioszegia hungarica PDD-24b-2 isolated from cloud water.</title>
        <authorList>
            <person name="Jarrige D."/>
            <person name="Haridas S."/>
            <person name="Bleykasten-Grosshans C."/>
            <person name="Joly M."/>
            <person name="Nadalig T."/>
            <person name="Sancelme M."/>
            <person name="Vuilleumier S."/>
            <person name="Grigoriev I.V."/>
            <person name="Amato P."/>
            <person name="Bringel F."/>
        </authorList>
    </citation>
    <scope>NUCLEOTIDE SEQUENCE</scope>
    <source>
        <strain evidence="1">PDD-24b-2</strain>
    </source>
</reference>
<comment type="caution">
    <text evidence="1">The sequence shown here is derived from an EMBL/GenBank/DDBJ whole genome shotgun (WGS) entry which is preliminary data.</text>
</comment>
<proteinExistence type="predicted"/>
<organism evidence="1 2">
    <name type="scientific">Dioszegia hungarica</name>
    <dbReference type="NCBI Taxonomy" id="4972"/>
    <lineage>
        <taxon>Eukaryota</taxon>
        <taxon>Fungi</taxon>
        <taxon>Dikarya</taxon>
        <taxon>Basidiomycota</taxon>
        <taxon>Agaricomycotina</taxon>
        <taxon>Tremellomycetes</taxon>
        <taxon>Tremellales</taxon>
        <taxon>Bulleribasidiaceae</taxon>
        <taxon>Dioszegia</taxon>
    </lineage>
</organism>
<dbReference type="Proteomes" id="UP001164286">
    <property type="component" value="Unassembled WGS sequence"/>
</dbReference>
<gene>
    <name evidence="1" type="ORF">MKK02DRAFT_37896</name>
</gene>
<keyword evidence="2" id="KW-1185">Reference proteome</keyword>
<evidence type="ECO:0000313" key="2">
    <source>
        <dbReference type="Proteomes" id="UP001164286"/>
    </source>
</evidence>
<evidence type="ECO:0008006" key="3">
    <source>
        <dbReference type="Google" id="ProtNLM"/>
    </source>
</evidence>
<sequence length="365" mass="40164">MTPSLAGHTHVLASICDHLPPQELSQMLRVSREIFPIAGRLLYRRLVVNIKPLDETVPGVLDTFAYPGGAKPGGDVSISQSKAALLDMVESLNISEPATIALAYGHDAAGTRPYPLKRLKRLIVRYRHFDPSPSPEPSFPACPSPLSLCTRHVHGDHALYALGWEPLELVLVGSTPEIVHFLGHRWTDQPRDRGDRDPWPSVRHFVHICPGNDNRYDRVLQGLPMVWGRMDAFPALETYDMFYDFDARSRRSARDGDDVGDACLGGNISSHDVFSLASAAGSSVASKQEFRPITYWLPVSTGTILHDPTLVGRLISCETGGRPSSEAAVTYQVAGLQHTKICSPEQEEEWIAMADGRVDLGVDRT</sequence>
<protein>
    <recommendedName>
        <fullName evidence="3">F-box domain-containing protein</fullName>
    </recommendedName>
</protein>
<accession>A0AA38LT29</accession>
<dbReference type="EMBL" id="JAKWFO010000007">
    <property type="protein sequence ID" value="KAI9634365.1"/>
    <property type="molecule type" value="Genomic_DNA"/>
</dbReference>
<name>A0AA38LT29_9TREE</name>
<evidence type="ECO:0000313" key="1">
    <source>
        <dbReference type="EMBL" id="KAI9634365.1"/>
    </source>
</evidence>
<dbReference type="AlphaFoldDB" id="A0AA38LT29"/>
<dbReference type="GeneID" id="77729032"/>
<dbReference type="RefSeq" id="XP_052944142.1">
    <property type="nucleotide sequence ID" value="XM_053089827.1"/>
</dbReference>